<reference evidence="4 5" key="1">
    <citation type="submission" date="2019-04" db="EMBL/GenBank/DDBJ databases">
        <title>An improved genome assembly and genetic linkage map for asparagus bean, Vigna unguiculata ssp. sesquipedialis.</title>
        <authorList>
            <person name="Xia Q."/>
            <person name="Zhang R."/>
            <person name="Dong Y."/>
        </authorList>
    </citation>
    <scope>NUCLEOTIDE SEQUENCE [LARGE SCALE GENOMIC DNA]</scope>
    <source>
        <tissue evidence="4">Leaf</tissue>
    </source>
</reference>
<feature type="signal peptide" evidence="3">
    <location>
        <begin position="1"/>
        <end position="17"/>
    </location>
</feature>
<protein>
    <submittedName>
        <fullName evidence="4">Uncharacterized protein</fullName>
    </submittedName>
</protein>
<dbReference type="Proteomes" id="UP000501690">
    <property type="component" value="Linkage Group LG6"/>
</dbReference>
<evidence type="ECO:0000313" key="4">
    <source>
        <dbReference type="EMBL" id="QCD97895.1"/>
    </source>
</evidence>
<dbReference type="EMBL" id="CP039350">
    <property type="protein sequence ID" value="QCD97895.1"/>
    <property type="molecule type" value="Genomic_DNA"/>
</dbReference>
<evidence type="ECO:0000256" key="3">
    <source>
        <dbReference type="SAM" id="SignalP"/>
    </source>
</evidence>
<accession>A0A4D6M9C0</accession>
<keyword evidence="1" id="KW-0175">Coiled coil</keyword>
<dbReference type="PANTHER" id="PTHR33476">
    <property type="entry name" value="EMB|CAB62613.1"/>
    <property type="match status" value="1"/>
</dbReference>
<dbReference type="InterPro" id="IPR040348">
    <property type="entry name" value="POLAR-like"/>
</dbReference>
<organism evidence="4 5">
    <name type="scientific">Vigna unguiculata</name>
    <name type="common">Cowpea</name>
    <dbReference type="NCBI Taxonomy" id="3917"/>
    <lineage>
        <taxon>Eukaryota</taxon>
        <taxon>Viridiplantae</taxon>
        <taxon>Streptophyta</taxon>
        <taxon>Embryophyta</taxon>
        <taxon>Tracheophyta</taxon>
        <taxon>Spermatophyta</taxon>
        <taxon>Magnoliopsida</taxon>
        <taxon>eudicotyledons</taxon>
        <taxon>Gunneridae</taxon>
        <taxon>Pentapetalae</taxon>
        <taxon>rosids</taxon>
        <taxon>fabids</taxon>
        <taxon>Fabales</taxon>
        <taxon>Fabaceae</taxon>
        <taxon>Papilionoideae</taxon>
        <taxon>50 kb inversion clade</taxon>
        <taxon>NPAAA clade</taxon>
        <taxon>indigoferoid/millettioid clade</taxon>
        <taxon>Phaseoleae</taxon>
        <taxon>Vigna</taxon>
    </lineage>
</organism>
<dbReference type="PANTHER" id="PTHR33476:SF4">
    <property type="entry name" value="POLAR LOCALIZATION DURING ASYMMETRIC DIVISION AND PROTEIN"/>
    <property type="match status" value="1"/>
</dbReference>
<dbReference type="GO" id="GO:0008356">
    <property type="term" value="P:asymmetric cell division"/>
    <property type="evidence" value="ECO:0007669"/>
    <property type="project" value="InterPro"/>
</dbReference>
<name>A0A4D6M9C0_VIGUN</name>
<keyword evidence="3" id="KW-0732">Signal</keyword>
<gene>
    <name evidence="4" type="ORF">DEO72_LG6g2608</name>
</gene>
<keyword evidence="5" id="KW-1185">Reference proteome</keyword>
<feature type="chain" id="PRO_5020041330" evidence="3">
    <location>
        <begin position="18"/>
        <end position="417"/>
    </location>
</feature>
<sequence>MWQFLLTAVVAGSTCFAAKRFFPKQASQCSNGEEVPTVDDGNSNSHRQLVIPETRNGLLGFTRRRNGPEKGIMGPRGKVPTVQRNGRSKLPLGFKKRRKTARKSITNKSSFLSPKKHAASALFDWGVRFGIKCMMVGRDEVSELTKTMNKTAKIIEELKSEIIIKKSSHAHQFLDYVGNSNGLEFSNTSGKDEETMFKKTKSELGETDSKFWCLSLIDNGECGSSALTEDSDSLVLVMDQLEEELEFELQKLPGDSVDTNFLEETRSKFYEVQVPNEGYYGADDLNFKSSPFHAVSATELNQKLCQLKIEQQENQIAELESELYLARSKLQEKEAELQALKNCVTLLTELPLPTVSGTSHGTEIHKGTTNWDYNTLDSKSEQSVGDMKTLAVYEPSSYYRRSDSDLYEHTKYIDKII</sequence>
<evidence type="ECO:0000256" key="1">
    <source>
        <dbReference type="SAM" id="Coils"/>
    </source>
</evidence>
<evidence type="ECO:0000313" key="5">
    <source>
        <dbReference type="Proteomes" id="UP000501690"/>
    </source>
</evidence>
<feature type="coiled-coil region" evidence="1">
    <location>
        <begin position="300"/>
        <end position="350"/>
    </location>
</feature>
<proteinExistence type="predicted"/>
<dbReference type="AlphaFoldDB" id="A0A4D6M9C0"/>
<feature type="region of interest" description="Disordered" evidence="2">
    <location>
        <begin position="28"/>
        <end position="88"/>
    </location>
</feature>
<evidence type="ECO:0000256" key="2">
    <source>
        <dbReference type="SAM" id="MobiDB-lite"/>
    </source>
</evidence>